<dbReference type="AlphaFoldDB" id="A0A645JLS9"/>
<reference evidence="1" key="1">
    <citation type="submission" date="2019-08" db="EMBL/GenBank/DDBJ databases">
        <authorList>
            <person name="Kucharzyk K."/>
            <person name="Murdoch R.W."/>
            <person name="Higgins S."/>
            <person name="Loffler F."/>
        </authorList>
    </citation>
    <scope>NUCLEOTIDE SEQUENCE</scope>
</reference>
<organism evidence="1">
    <name type="scientific">bioreactor metagenome</name>
    <dbReference type="NCBI Taxonomy" id="1076179"/>
    <lineage>
        <taxon>unclassified sequences</taxon>
        <taxon>metagenomes</taxon>
        <taxon>ecological metagenomes</taxon>
    </lineage>
</organism>
<gene>
    <name evidence="1" type="ORF">SDC9_212391</name>
</gene>
<proteinExistence type="predicted"/>
<name>A0A645JLS9_9ZZZZ</name>
<protein>
    <submittedName>
        <fullName evidence="1">Uncharacterized protein</fullName>
    </submittedName>
</protein>
<accession>A0A645JLS9</accession>
<dbReference type="EMBL" id="VSSQ01145741">
    <property type="protein sequence ID" value="MPN64615.1"/>
    <property type="molecule type" value="Genomic_DNA"/>
</dbReference>
<evidence type="ECO:0000313" key="1">
    <source>
        <dbReference type="EMBL" id="MPN64615.1"/>
    </source>
</evidence>
<comment type="caution">
    <text evidence="1">The sequence shown here is derived from an EMBL/GenBank/DDBJ whole genome shotgun (WGS) entry which is preliminary data.</text>
</comment>
<sequence length="81" mass="8886">MVTAFLRSVEAYPLGVCVRLSNGMQAVVVKNYKENTLRPVVRVISPGSSKGKILDLLYTTDNLNITVLGIDYDGDSWQPGQ</sequence>